<dbReference type="AlphaFoldDB" id="A0A811RHL0"/>
<dbReference type="OrthoDB" id="1938353at2759"/>
<accession>A0A811RHL0</accession>
<gene>
    <name evidence="1" type="ORF">NCGR_LOCUS52749</name>
</gene>
<comment type="caution">
    <text evidence="1">The sequence shown here is derived from an EMBL/GenBank/DDBJ whole genome shotgun (WGS) entry which is preliminary data.</text>
</comment>
<dbReference type="Proteomes" id="UP000604825">
    <property type="component" value="Unassembled WGS sequence"/>
</dbReference>
<keyword evidence="2" id="KW-1185">Reference proteome</keyword>
<dbReference type="EMBL" id="CAJGYO010000015">
    <property type="protein sequence ID" value="CAD6269445.1"/>
    <property type="molecule type" value="Genomic_DNA"/>
</dbReference>
<evidence type="ECO:0000313" key="2">
    <source>
        <dbReference type="Proteomes" id="UP000604825"/>
    </source>
</evidence>
<evidence type="ECO:0000313" key="1">
    <source>
        <dbReference type="EMBL" id="CAD6269445.1"/>
    </source>
</evidence>
<reference evidence="1" key="1">
    <citation type="submission" date="2020-10" db="EMBL/GenBank/DDBJ databases">
        <authorList>
            <person name="Han B."/>
            <person name="Lu T."/>
            <person name="Zhao Q."/>
            <person name="Huang X."/>
            <person name="Zhao Y."/>
        </authorList>
    </citation>
    <scope>NUCLEOTIDE SEQUENCE</scope>
</reference>
<name>A0A811RHL0_9POAL</name>
<organism evidence="1 2">
    <name type="scientific">Miscanthus lutarioriparius</name>
    <dbReference type="NCBI Taxonomy" id="422564"/>
    <lineage>
        <taxon>Eukaryota</taxon>
        <taxon>Viridiplantae</taxon>
        <taxon>Streptophyta</taxon>
        <taxon>Embryophyta</taxon>
        <taxon>Tracheophyta</taxon>
        <taxon>Spermatophyta</taxon>
        <taxon>Magnoliopsida</taxon>
        <taxon>Liliopsida</taxon>
        <taxon>Poales</taxon>
        <taxon>Poaceae</taxon>
        <taxon>PACMAD clade</taxon>
        <taxon>Panicoideae</taxon>
        <taxon>Andropogonodae</taxon>
        <taxon>Andropogoneae</taxon>
        <taxon>Saccharinae</taxon>
        <taxon>Miscanthus</taxon>
    </lineage>
</organism>
<proteinExistence type="predicted"/>
<protein>
    <submittedName>
        <fullName evidence="1">Uncharacterized protein</fullName>
    </submittedName>
</protein>
<sequence>MTEHLDSFFIALFPPVYMALSAYRTDLTEFTSPRRPEKWCALELFVALYVSGKLVGAALPLGSSSPCHSGAPSSLALMLNIRGIVEVAAINNRATP</sequence>